<feature type="binding site" evidence="10">
    <location>
        <position position="18"/>
    </location>
    <ligand>
        <name>Mg(2+)</name>
        <dbReference type="ChEBI" id="CHEBI:18420"/>
    </ligand>
</feature>
<feature type="binding site" description="in other chain" evidence="10">
    <location>
        <begin position="247"/>
        <end position="248"/>
    </location>
    <ligand>
        <name>ATP</name>
        <dbReference type="ChEBI" id="CHEBI:30616"/>
        <note>ligand shared between two neighboring subunits</note>
    </ligand>
</feature>
<evidence type="ECO:0000256" key="1">
    <source>
        <dbReference type="ARBA" id="ARBA00005224"/>
    </source>
</evidence>
<protein>
    <recommendedName>
        <fullName evidence="10">S-adenosylmethionine synthase</fullName>
        <shortName evidence="10">AdoMet synthase</shortName>
        <ecNumber evidence="10">2.5.1.6</ecNumber>
    </recommendedName>
    <alternativeName>
        <fullName evidence="10">MAT</fullName>
    </alternativeName>
    <alternativeName>
        <fullName evidence="10">Methionine adenosyltransferase</fullName>
    </alternativeName>
</protein>
<evidence type="ECO:0000256" key="6">
    <source>
        <dbReference type="ARBA" id="ARBA00022741"/>
    </source>
</evidence>
<feature type="binding site" evidence="10">
    <location>
        <position position="264"/>
    </location>
    <ligand>
        <name>ATP</name>
        <dbReference type="ChEBI" id="CHEBI:30616"/>
        <note>ligand shared between two neighboring subunits</note>
    </ligand>
</feature>
<proteinExistence type="inferred from homology"/>
<comment type="caution">
    <text evidence="16">The sequence shown here is derived from an EMBL/GenBank/DDBJ whole genome shotgun (WGS) entry which is preliminary data.</text>
</comment>
<dbReference type="GO" id="GO:0000287">
    <property type="term" value="F:magnesium ion binding"/>
    <property type="evidence" value="ECO:0007669"/>
    <property type="project" value="UniProtKB-UniRule"/>
</dbReference>
<keyword evidence="9 10" id="KW-0630">Potassium</keyword>
<dbReference type="InterPro" id="IPR022629">
    <property type="entry name" value="S-AdoMet_synt_central"/>
</dbReference>
<feature type="binding site" evidence="10">
    <location>
        <position position="241"/>
    </location>
    <ligand>
        <name>L-methionine</name>
        <dbReference type="ChEBI" id="CHEBI:57844"/>
        <note>ligand shared between two neighboring subunits</note>
    </ligand>
</feature>
<dbReference type="SUPFAM" id="SSF55973">
    <property type="entry name" value="S-adenosylmethionine synthetase"/>
    <property type="match status" value="3"/>
</dbReference>
<dbReference type="FunFam" id="3.30.300.10:FF:000003">
    <property type="entry name" value="S-adenosylmethionine synthase"/>
    <property type="match status" value="1"/>
</dbReference>
<dbReference type="GO" id="GO:0005737">
    <property type="term" value="C:cytoplasm"/>
    <property type="evidence" value="ECO:0007669"/>
    <property type="project" value="UniProtKB-SubCell"/>
</dbReference>
<dbReference type="FunFam" id="3.30.300.10:FF:000004">
    <property type="entry name" value="S-adenosylmethionine synthase"/>
    <property type="match status" value="1"/>
</dbReference>
<dbReference type="EC" id="2.5.1.6" evidence="10"/>
<feature type="region of interest" description="Flexible loop" evidence="10">
    <location>
        <begin position="100"/>
        <end position="110"/>
    </location>
</feature>
<keyword evidence="5 10" id="KW-0479">Metal-binding</keyword>
<keyword evidence="6 10" id="KW-0547">Nucleotide-binding</keyword>
<dbReference type="RefSeq" id="WP_034835596.1">
    <property type="nucleotide sequence ID" value="NZ_JOKH01000002.1"/>
</dbReference>
<evidence type="ECO:0000259" key="14">
    <source>
        <dbReference type="Pfam" id="PF02772"/>
    </source>
</evidence>
<feature type="binding site" description="in other chain" evidence="10">
    <location>
        <position position="272"/>
    </location>
    <ligand>
        <name>L-methionine</name>
        <dbReference type="ChEBI" id="CHEBI:57844"/>
        <note>ligand shared between two neighboring subunits</note>
    </ligand>
</feature>
<dbReference type="GO" id="GO:0006556">
    <property type="term" value="P:S-adenosylmethionine biosynthetic process"/>
    <property type="evidence" value="ECO:0007669"/>
    <property type="project" value="UniProtKB-UniRule"/>
</dbReference>
<name>A0A081NIT5_9GAMM</name>
<feature type="domain" description="S-adenosylmethionine synthetase N-terminal" evidence="13">
    <location>
        <begin position="5"/>
        <end position="102"/>
    </location>
</feature>
<dbReference type="InterPro" id="IPR022628">
    <property type="entry name" value="S-AdoMet_synt_N"/>
</dbReference>
<comment type="pathway">
    <text evidence="1 10">Amino-acid biosynthesis; S-adenosyl-L-methionine biosynthesis; S-adenosyl-L-methionine from L-methionine: step 1/1.</text>
</comment>
<feature type="binding site" evidence="10">
    <location>
        <position position="268"/>
    </location>
    <ligand>
        <name>ATP</name>
        <dbReference type="ChEBI" id="CHEBI:30616"/>
        <note>ligand shared between two neighboring subunits</note>
    </ligand>
</feature>
<evidence type="ECO:0000256" key="4">
    <source>
        <dbReference type="ARBA" id="ARBA00022679"/>
    </source>
</evidence>
<comment type="cofactor">
    <cofactor evidence="10">
        <name>Mg(2+)</name>
        <dbReference type="ChEBI" id="CHEBI:18420"/>
    </cofactor>
    <text evidence="10">Binds 2 divalent ions per subunit.</text>
</comment>
<dbReference type="GO" id="GO:0005524">
    <property type="term" value="F:ATP binding"/>
    <property type="evidence" value="ECO:0007669"/>
    <property type="project" value="UniProtKB-UniRule"/>
</dbReference>
<dbReference type="HAMAP" id="MF_00086">
    <property type="entry name" value="S_AdoMet_synth1"/>
    <property type="match status" value="1"/>
</dbReference>
<dbReference type="CDD" id="cd18079">
    <property type="entry name" value="S-AdoMet_synt"/>
    <property type="match status" value="1"/>
</dbReference>
<evidence type="ECO:0000256" key="5">
    <source>
        <dbReference type="ARBA" id="ARBA00022723"/>
    </source>
</evidence>
<dbReference type="AlphaFoldDB" id="A0A081NIT5"/>
<dbReference type="UniPathway" id="UPA00315">
    <property type="reaction ID" value="UER00080"/>
</dbReference>
<dbReference type="Pfam" id="PF00438">
    <property type="entry name" value="S-AdoMet_synt_N"/>
    <property type="match status" value="1"/>
</dbReference>
<evidence type="ECO:0000256" key="3">
    <source>
        <dbReference type="ARBA" id="ARBA00022563"/>
    </source>
</evidence>
<keyword evidence="3 10" id="KW-0554">One-carbon metabolism</keyword>
<comment type="subunit">
    <text evidence="10">Homotetramer; dimer of dimers.</text>
</comment>
<dbReference type="Gene3D" id="3.30.300.10">
    <property type="match status" value="3"/>
</dbReference>
<comment type="caution">
    <text evidence="10">Lacks conserved residue(s) required for the propagation of feature annotation.</text>
</comment>
<feature type="binding site" evidence="10">
    <location>
        <position position="44"/>
    </location>
    <ligand>
        <name>K(+)</name>
        <dbReference type="ChEBI" id="CHEBI:29103"/>
    </ligand>
</feature>
<feature type="domain" description="S-adenosylmethionine synthetase central" evidence="14">
    <location>
        <begin position="115"/>
        <end position="233"/>
    </location>
</feature>
<comment type="similarity">
    <text evidence="2 10 12">Belongs to the AdoMet synthase family.</text>
</comment>
<feature type="binding site" description="in other chain" evidence="10">
    <location>
        <position position="16"/>
    </location>
    <ligand>
        <name>ATP</name>
        <dbReference type="ChEBI" id="CHEBI:30616"/>
        <note>ligand shared between two neighboring subunits</note>
    </ligand>
</feature>
<evidence type="ECO:0000256" key="7">
    <source>
        <dbReference type="ARBA" id="ARBA00022840"/>
    </source>
</evidence>
<evidence type="ECO:0000256" key="9">
    <source>
        <dbReference type="ARBA" id="ARBA00022958"/>
    </source>
</evidence>
<organism evidence="16 17">
    <name type="scientific">Endozoicomonas numazuensis</name>
    <dbReference type="NCBI Taxonomy" id="1137799"/>
    <lineage>
        <taxon>Bacteria</taxon>
        <taxon>Pseudomonadati</taxon>
        <taxon>Pseudomonadota</taxon>
        <taxon>Gammaproteobacteria</taxon>
        <taxon>Oceanospirillales</taxon>
        <taxon>Endozoicomonadaceae</taxon>
        <taxon>Endozoicomonas</taxon>
    </lineage>
</organism>
<keyword evidence="4 10" id="KW-0808">Transferase</keyword>
<dbReference type="EMBL" id="JOKH01000002">
    <property type="protein sequence ID" value="KEQ18358.1"/>
    <property type="molecule type" value="Genomic_DNA"/>
</dbReference>
<dbReference type="InterPro" id="IPR022631">
    <property type="entry name" value="ADOMET_SYNTHASE_CS"/>
</dbReference>
<dbReference type="Proteomes" id="UP000028073">
    <property type="component" value="Unassembled WGS sequence"/>
</dbReference>
<feature type="binding site" description="in other chain" evidence="10">
    <location>
        <begin position="165"/>
        <end position="167"/>
    </location>
    <ligand>
        <name>ATP</name>
        <dbReference type="ChEBI" id="CHEBI:30616"/>
        <note>ligand shared between two neighboring subunits</note>
    </ligand>
</feature>
<dbReference type="eggNOG" id="COG0192">
    <property type="taxonomic scope" value="Bacteria"/>
</dbReference>
<feature type="binding site" evidence="10">
    <location>
        <position position="241"/>
    </location>
    <ligand>
        <name>ATP</name>
        <dbReference type="ChEBI" id="CHEBI:30616"/>
        <note>ligand shared between two neighboring subunits</note>
    </ligand>
</feature>
<evidence type="ECO:0000259" key="13">
    <source>
        <dbReference type="Pfam" id="PF00438"/>
    </source>
</evidence>
<feature type="binding site" description="in other chain" evidence="10">
    <location>
        <position position="57"/>
    </location>
    <ligand>
        <name>L-methionine</name>
        <dbReference type="ChEBI" id="CHEBI:57844"/>
        <note>ligand shared between two neighboring subunits</note>
    </ligand>
</feature>
<dbReference type="PROSITE" id="PS00377">
    <property type="entry name" value="ADOMET_SYNTHASE_2"/>
    <property type="match status" value="1"/>
</dbReference>
<comment type="cofactor">
    <cofactor evidence="10">
        <name>K(+)</name>
        <dbReference type="ChEBI" id="CHEBI:29103"/>
    </cofactor>
    <text evidence="10">Binds 1 potassium ion per subunit.</text>
</comment>
<sequence length="387" mass="42112">MADYTLFTSESVSEGHPDKIADQISDAILDAILKDDPEARVAVETMVKTGMVIVAGEVRTDTYVDIEDLVRNVVTDIGYNHGDLGFDGECVAVLNAIGKQSPDIAVGVDETDAREQGAGDQGLMFGYATNETPVLMPAPIYYSHELVKRQAELRKNGTLPWLRPDAKSQVTMRYDSEGKVISVDAVVLSTQHNPEISQEELQKEILEKVIKPVLPAEWLHEDTQYHINPTGIFVIGGPVGDCGLTGRKIIVDTYGGMARHGGGAFSGKDPSKVDRSAAYAGRYVAKNVVAAGLADKCEIQVSYAIGVAEPTSISIDTFGTGKIADARIEELVREHFDLRPKGLVDMLDLKRPIYRATAAYGHFGREEEEFSWERTDKADALRTAAGL</sequence>
<comment type="catalytic activity">
    <reaction evidence="10">
        <text>L-methionine + ATP + H2O = S-adenosyl-L-methionine + phosphate + diphosphate</text>
        <dbReference type="Rhea" id="RHEA:21080"/>
        <dbReference type="ChEBI" id="CHEBI:15377"/>
        <dbReference type="ChEBI" id="CHEBI:30616"/>
        <dbReference type="ChEBI" id="CHEBI:33019"/>
        <dbReference type="ChEBI" id="CHEBI:43474"/>
        <dbReference type="ChEBI" id="CHEBI:57844"/>
        <dbReference type="ChEBI" id="CHEBI:59789"/>
        <dbReference type="EC" id="2.5.1.6"/>
    </reaction>
</comment>
<evidence type="ECO:0000259" key="15">
    <source>
        <dbReference type="Pfam" id="PF02773"/>
    </source>
</evidence>
<keyword evidence="17" id="KW-1185">Reference proteome</keyword>
<evidence type="ECO:0000313" key="17">
    <source>
        <dbReference type="Proteomes" id="UP000028073"/>
    </source>
</evidence>
<dbReference type="GO" id="GO:0006730">
    <property type="term" value="P:one-carbon metabolic process"/>
    <property type="evidence" value="ECO:0007669"/>
    <property type="project" value="UniProtKB-KW"/>
</dbReference>
<dbReference type="NCBIfam" id="TIGR01034">
    <property type="entry name" value="metK"/>
    <property type="match status" value="1"/>
</dbReference>
<dbReference type="OrthoDB" id="9801686at2"/>
<evidence type="ECO:0000256" key="12">
    <source>
        <dbReference type="RuleBase" id="RU004462"/>
    </source>
</evidence>
<feature type="domain" description="S-adenosylmethionine synthetase C-terminal" evidence="15">
    <location>
        <begin position="235"/>
        <end position="374"/>
    </location>
</feature>
<evidence type="ECO:0000256" key="2">
    <source>
        <dbReference type="ARBA" id="ARBA00009685"/>
    </source>
</evidence>
<evidence type="ECO:0000256" key="10">
    <source>
        <dbReference type="HAMAP-Rule" id="MF_00086"/>
    </source>
</evidence>
<dbReference type="Pfam" id="PF02773">
    <property type="entry name" value="S-AdoMet_synt_C"/>
    <property type="match status" value="1"/>
</dbReference>
<dbReference type="STRING" id="1137799.GZ78_12680"/>
<comment type="subcellular location">
    <subcellularLocation>
        <location evidence="10 11">Cytoplasm</location>
    </subcellularLocation>
</comment>
<dbReference type="Pfam" id="PF02772">
    <property type="entry name" value="S-AdoMet_synt_M"/>
    <property type="match status" value="1"/>
</dbReference>
<dbReference type="InterPro" id="IPR002133">
    <property type="entry name" value="S-AdoMet_synthetase"/>
</dbReference>
<feature type="binding site" description="in other chain" evidence="10">
    <location>
        <position position="100"/>
    </location>
    <ligand>
        <name>L-methionine</name>
        <dbReference type="ChEBI" id="CHEBI:57844"/>
        <note>ligand shared between two neighboring subunits</note>
    </ligand>
</feature>
<dbReference type="PIRSF" id="PIRSF000497">
    <property type="entry name" value="MAT"/>
    <property type="match status" value="1"/>
</dbReference>
<dbReference type="PANTHER" id="PTHR11964">
    <property type="entry name" value="S-ADENOSYLMETHIONINE SYNTHETASE"/>
    <property type="match status" value="1"/>
</dbReference>
<evidence type="ECO:0000256" key="11">
    <source>
        <dbReference type="RuleBase" id="RU000542"/>
    </source>
</evidence>
<gene>
    <name evidence="10" type="primary">metK</name>
    <name evidence="16" type="ORF">GZ78_12680</name>
</gene>
<dbReference type="PROSITE" id="PS00376">
    <property type="entry name" value="ADOMET_SYNTHASE_1"/>
    <property type="match status" value="1"/>
</dbReference>
<accession>A0A081NIT5</accession>
<dbReference type="GO" id="GO:0004478">
    <property type="term" value="F:methionine adenosyltransferase activity"/>
    <property type="evidence" value="ECO:0007669"/>
    <property type="project" value="UniProtKB-UniRule"/>
</dbReference>
<evidence type="ECO:0000256" key="8">
    <source>
        <dbReference type="ARBA" id="ARBA00022842"/>
    </source>
</evidence>
<dbReference type="InterPro" id="IPR022630">
    <property type="entry name" value="S-AdoMet_synt_C"/>
</dbReference>
<evidence type="ECO:0000313" key="16">
    <source>
        <dbReference type="EMBL" id="KEQ18358.1"/>
    </source>
</evidence>
<reference evidence="16 17" key="1">
    <citation type="submission" date="2014-06" db="EMBL/GenBank/DDBJ databases">
        <title>Whole Genome Sequences of Three Symbiotic Endozoicomonas Bacteria.</title>
        <authorList>
            <person name="Neave M.J."/>
            <person name="Apprill A."/>
            <person name="Voolstra C.R."/>
        </authorList>
    </citation>
    <scope>NUCLEOTIDE SEQUENCE [LARGE SCALE GENOMIC DNA]</scope>
    <source>
        <strain evidence="16 17">DSM 25634</strain>
    </source>
</reference>
<keyword evidence="7 10" id="KW-0067">ATP-binding</keyword>
<keyword evidence="10" id="KW-0963">Cytoplasm</keyword>
<keyword evidence="8 10" id="KW-0460">Magnesium</keyword>
<comment type="function">
    <text evidence="10">Catalyzes the formation of S-adenosylmethionine (AdoMet) from methionine and ATP. The overall synthetic reaction is composed of two sequential steps, AdoMet formation and the subsequent tripolyphosphate hydrolysis which occurs prior to release of AdoMet from the enzyme.</text>
</comment>
<dbReference type="InterPro" id="IPR022636">
    <property type="entry name" value="S-AdoMet_synthetase_sfam"/>
</dbReference>